<dbReference type="SUPFAM" id="SSF47384">
    <property type="entry name" value="Homodimeric domain of signal transducing histidine kinase"/>
    <property type="match status" value="1"/>
</dbReference>
<evidence type="ECO:0000256" key="3">
    <source>
        <dbReference type="ARBA" id="ARBA00022553"/>
    </source>
</evidence>
<dbReference type="SMART" id="SM00387">
    <property type="entry name" value="HATPase_c"/>
    <property type="match status" value="1"/>
</dbReference>
<dbReference type="InterPro" id="IPR036890">
    <property type="entry name" value="HATPase_C_sf"/>
</dbReference>
<dbReference type="RefSeq" id="WP_186902384.1">
    <property type="nucleotide sequence ID" value="NZ_JACOGD010000001.1"/>
</dbReference>
<dbReference type="InterPro" id="IPR005467">
    <property type="entry name" value="His_kinase_dom"/>
</dbReference>
<dbReference type="InterPro" id="IPR004358">
    <property type="entry name" value="Sig_transdc_His_kin-like_C"/>
</dbReference>
<dbReference type="CDD" id="cd00082">
    <property type="entry name" value="HisKA"/>
    <property type="match status" value="1"/>
</dbReference>
<keyword evidence="5" id="KW-0808">Transferase</keyword>
<dbReference type="PANTHER" id="PTHR43065">
    <property type="entry name" value="SENSOR HISTIDINE KINASE"/>
    <property type="match status" value="1"/>
</dbReference>
<dbReference type="EC" id="2.7.13.3" evidence="2"/>
<reference evidence="5 6" key="1">
    <citation type="submission" date="2020-08" db="EMBL/GenBank/DDBJ databases">
        <title>Novel species isolated from subtropical streams in China.</title>
        <authorList>
            <person name="Lu H."/>
        </authorList>
    </citation>
    <scope>NUCLEOTIDE SEQUENCE [LARGE SCALE GENOMIC DNA]</scope>
    <source>
        <strain evidence="5 6">CY22W</strain>
    </source>
</reference>
<dbReference type="Proteomes" id="UP000654304">
    <property type="component" value="Unassembled WGS sequence"/>
</dbReference>
<dbReference type="EMBL" id="JACOGD010000001">
    <property type="protein sequence ID" value="MBC3930518.1"/>
    <property type="molecule type" value="Genomic_DNA"/>
</dbReference>
<evidence type="ECO:0000259" key="4">
    <source>
        <dbReference type="PROSITE" id="PS50109"/>
    </source>
</evidence>
<dbReference type="GO" id="GO:0016301">
    <property type="term" value="F:kinase activity"/>
    <property type="evidence" value="ECO:0007669"/>
    <property type="project" value="UniProtKB-KW"/>
</dbReference>
<keyword evidence="5" id="KW-0418">Kinase</keyword>
<organism evidence="5 6">
    <name type="scientific">Undibacterium curvum</name>
    <dbReference type="NCBI Taxonomy" id="2762294"/>
    <lineage>
        <taxon>Bacteria</taxon>
        <taxon>Pseudomonadati</taxon>
        <taxon>Pseudomonadota</taxon>
        <taxon>Betaproteobacteria</taxon>
        <taxon>Burkholderiales</taxon>
        <taxon>Oxalobacteraceae</taxon>
        <taxon>Undibacterium</taxon>
    </lineage>
</organism>
<accession>A0ABR7A0T7</accession>
<dbReference type="InterPro" id="IPR003594">
    <property type="entry name" value="HATPase_dom"/>
</dbReference>
<sequence>MSEADAYLRAYQRERQARLLAEKLLDEKTRVLYDKVLELNETLAHLQHTRNQLLQTEKLAAMGQLTAGLAHEINNPIGFCLSNLKCLREWSEQLITLAQSVQTLGSSPDSMQLNSLHTKLEQLDLPYLQGELPILLDETYHGLLRVRDLIGKLQQYTELGQQQAQSISLHSSIAIALATLGEHKQQCHIEKILGSDIVVVGNELEIQLVLSHLLNNAVDACHGNGLIRLVLRPQTEQDRDWAIVEVIDSGCGIAAENLQRIFDPFFTTKDVGHGTGLGLSMSYSIAVKHGGSLSVQSQVGVGSCFSLQLPLLPAA</sequence>
<dbReference type="InterPro" id="IPR036097">
    <property type="entry name" value="HisK_dim/P_sf"/>
</dbReference>
<comment type="catalytic activity">
    <reaction evidence="1">
        <text>ATP + protein L-histidine = ADP + protein N-phospho-L-histidine.</text>
        <dbReference type="EC" id="2.7.13.3"/>
    </reaction>
</comment>
<protein>
    <recommendedName>
        <fullName evidence="2">histidine kinase</fullName>
        <ecNumber evidence="2">2.7.13.3</ecNumber>
    </recommendedName>
</protein>
<dbReference type="Gene3D" id="1.10.287.130">
    <property type="match status" value="1"/>
</dbReference>
<evidence type="ECO:0000256" key="2">
    <source>
        <dbReference type="ARBA" id="ARBA00012438"/>
    </source>
</evidence>
<keyword evidence="6" id="KW-1185">Reference proteome</keyword>
<dbReference type="PROSITE" id="PS50109">
    <property type="entry name" value="HIS_KIN"/>
    <property type="match status" value="1"/>
</dbReference>
<comment type="caution">
    <text evidence="5">The sequence shown here is derived from an EMBL/GenBank/DDBJ whole genome shotgun (WGS) entry which is preliminary data.</text>
</comment>
<keyword evidence="3" id="KW-0597">Phosphoprotein</keyword>
<feature type="domain" description="Histidine kinase" evidence="4">
    <location>
        <begin position="68"/>
        <end position="313"/>
    </location>
</feature>
<evidence type="ECO:0000256" key="1">
    <source>
        <dbReference type="ARBA" id="ARBA00000085"/>
    </source>
</evidence>
<dbReference type="Gene3D" id="3.30.565.10">
    <property type="entry name" value="Histidine kinase-like ATPase, C-terminal domain"/>
    <property type="match status" value="1"/>
</dbReference>
<dbReference type="Pfam" id="PF02518">
    <property type="entry name" value="HATPase_c"/>
    <property type="match status" value="1"/>
</dbReference>
<proteinExistence type="predicted"/>
<dbReference type="PRINTS" id="PR00344">
    <property type="entry name" value="BCTRLSENSOR"/>
</dbReference>
<dbReference type="PANTHER" id="PTHR43065:SF42">
    <property type="entry name" value="TWO-COMPONENT SENSOR PPRA"/>
    <property type="match status" value="1"/>
</dbReference>
<name>A0ABR7A0T7_9BURK</name>
<evidence type="ECO:0000313" key="5">
    <source>
        <dbReference type="EMBL" id="MBC3930518.1"/>
    </source>
</evidence>
<dbReference type="SUPFAM" id="SSF55874">
    <property type="entry name" value="ATPase domain of HSP90 chaperone/DNA topoisomerase II/histidine kinase"/>
    <property type="match status" value="1"/>
</dbReference>
<dbReference type="InterPro" id="IPR003661">
    <property type="entry name" value="HisK_dim/P_dom"/>
</dbReference>
<evidence type="ECO:0000313" key="6">
    <source>
        <dbReference type="Proteomes" id="UP000654304"/>
    </source>
</evidence>
<gene>
    <name evidence="5" type="ORF">H8K43_02440</name>
</gene>